<feature type="domain" description="Xylose isomerase-like TIM barrel" evidence="9">
    <location>
        <begin position="23"/>
        <end position="245"/>
    </location>
</feature>
<keyword evidence="6 7" id="KW-0413">Isomerase</keyword>
<dbReference type="GO" id="GO:0046487">
    <property type="term" value="P:glyoxylate metabolic process"/>
    <property type="evidence" value="ECO:0007669"/>
    <property type="project" value="TreeGrafter"/>
</dbReference>
<dbReference type="PANTHER" id="PTHR43489">
    <property type="entry name" value="ISOMERASE"/>
    <property type="match status" value="1"/>
</dbReference>
<dbReference type="SUPFAM" id="SSF51658">
    <property type="entry name" value="Xylose isomerase-like"/>
    <property type="match status" value="1"/>
</dbReference>
<evidence type="ECO:0000256" key="3">
    <source>
        <dbReference type="ARBA" id="ARBA00005962"/>
    </source>
</evidence>
<dbReference type="InterPro" id="IPR013022">
    <property type="entry name" value="Xyl_isomerase-like_TIM-brl"/>
</dbReference>
<comment type="catalytic activity">
    <reaction evidence="1 7">
        <text>3-hydroxypyruvate = 2-hydroxy-3-oxopropanoate</text>
        <dbReference type="Rhea" id="RHEA:11952"/>
        <dbReference type="ChEBI" id="CHEBI:17180"/>
        <dbReference type="ChEBI" id="CHEBI:57978"/>
        <dbReference type="EC" id="5.3.1.22"/>
    </reaction>
</comment>
<dbReference type="InterPro" id="IPR050417">
    <property type="entry name" value="Sugar_Epim/Isomerase"/>
</dbReference>
<dbReference type="AlphaFoldDB" id="A0A6M2DPN0"/>
<evidence type="ECO:0000259" key="9">
    <source>
        <dbReference type="Pfam" id="PF01261"/>
    </source>
</evidence>
<dbReference type="InterPro" id="IPR026040">
    <property type="entry name" value="HyI-like"/>
</dbReference>
<feature type="active site" description="Proton donor/acceptor" evidence="8">
    <location>
        <position position="143"/>
    </location>
</feature>
<evidence type="ECO:0000256" key="4">
    <source>
        <dbReference type="ARBA" id="ARBA00012570"/>
    </source>
</evidence>
<evidence type="ECO:0000256" key="7">
    <source>
        <dbReference type="PIRNR" id="PIRNR006241"/>
    </source>
</evidence>
<dbReference type="PIRSF" id="PIRSF006241">
    <property type="entry name" value="HyI"/>
    <property type="match status" value="1"/>
</dbReference>
<evidence type="ECO:0000256" key="5">
    <source>
        <dbReference type="ARBA" id="ARBA00017985"/>
    </source>
</evidence>
<accession>A0A6M2DPN0</accession>
<evidence type="ECO:0000256" key="8">
    <source>
        <dbReference type="PIRSR" id="PIRSR006241-50"/>
    </source>
</evidence>
<dbReference type="Pfam" id="PF01261">
    <property type="entry name" value="AP_endonuc_2"/>
    <property type="match status" value="1"/>
</dbReference>
<comment type="similarity">
    <text evidence="3 7">Belongs to the hyi family.</text>
</comment>
<organism evidence="10">
    <name type="scientific">Xenopsylla cheopis</name>
    <name type="common">Oriental rat flea</name>
    <name type="synonym">Pulex cheopis</name>
    <dbReference type="NCBI Taxonomy" id="163159"/>
    <lineage>
        <taxon>Eukaryota</taxon>
        <taxon>Metazoa</taxon>
        <taxon>Ecdysozoa</taxon>
        <taxon>Arthropoda</taxon>
        <taxon>Hexapoda</taxon>
        <taxon>Insecta</taxon>
        <taxon>Pterygota</taxon>
        <taxon>Neoptera</taxon>
        <taxon>Endopterygota</taxon>
        <taxon>Siphonaptera</taxon>
        <taxon>Pulicidae</taxon>
        <taxon>Xenopsyllinae</taxon>
        <taxon>Xenopsylla</taxon>
    </lineage>
</organism>
<dbReference type="Gene3D" id="3.20.20.150">
    <property type="entry name" value="Divalent-metal-dependent TIM barrel enzymes"/>
    <property type="match status" value="1"/>
</dbReference>
<dbReference type="FunFam" id="3.20.20.150:FF:000007">
    <property type="entry name" value="Hydroxypyruvate isomerase"/>
    <property type="match status" value="1"/>
</dbReference>
<proteinExistence type="inferred from homology"/>
<reference evidence="10" key="1">
    <citation type="submission" date="2020-03" db="EMBL/GenBank/DDBJ databases">
        <title>Transcriptomic Profiling of the Digestive Tract of the Rat Flea, Xenopsylla cheopis, Following Blood Feeding and Infection with Yersinia pestis.</title>
        <authorList>
            <person name="Bland D.M."/>
            <person name="Martens C.A."/>
            <person name="Virtaneva K."/>
            <person name="Kanakabandi K."/>
            <person name="Long D."/>
            <person name="Rosenke R."/>
            <person name="Saturday G.A."/>
            <person name="Hoyt F.H."/>
            <person name="Bruno D.P."/>
            <person name="Ribeiro J.M.C."/>
            <person name="Hinnebusch J."/>
        </authorList>
    </citation>
    <scope>NUCLEOTIDE SEQUENCE</scope>
</reference>
<dbReference type="EC" id="5.3.1.22" evidence="4 7"/>
<sequence length="258" mass="29342">MPFKFCPNISFLFNDIPFAQRYQQAKVLGFQGVESGFPYNVDPKELVEAKVTSGLEHILLNIYTGDTSKGELGCACIPDKSSTFDQALDKAIDLAKLLNCKKIHLMSGKIVGERTEKNDEAYLSNISRAVKKLEENSIIGLIEPINNITVPDYYMNNYDQALNVIKTIDSPNLKLMLDIFHLQQICGNITYNIQKLLPYTGHVQIAQVPYRHEPNSAGEIDYKFVLRLLESLNYHNWVGLEYNYKDGFGWISEFGFKL</sequence>
<evidence type="ECO:0000256" key="6">
    <source>
        <dbReference type="ARBA" id="ARBA00023235"/>
    </source>
</evidence>
<evidence type="ECO:0000256" key="2">
    <source>
        <dbReference type="ARBA" id="ARBA00002968"/>
    </source>
</evidence>
<dbReference type="EMBL" id="GIIL01003884">
    <property type="protein sequence ID" value="NOV47610.1"/>
    <property type="molecule type" value="Transcribed_RNA"/>
</dbReference>
<feature type="active site" description="Proton donor/acceptor" evidence="8">
    <location>
        <position position="241"/>
    </location>
</feature>
<name>A0A6M2DPN0_XENCH</name>
<dbReference type="PANTHER" id="PTHR43489:SF6">
    <property type="entry name" value="HYDROXYPYRUVATE ISOMERASE-RELATED"/>
    <property type="match status" value="1"/>
</dbReference>
<dbReference type="InterPro" id="IPR036237">
    <property type="entry name" value="Xyl_isomerase-like_sf"/>
</dbReference>
<keyword evidence="10" id="KW-0670">Pyruvate</keyword>
<dbReference type="GO" id="GO:0008903">
    <property type="term" value="F:hydroxypyruvate isomerase activity"/>
    <property type="evidence" value="ECO:0007669"/>
    <property type="project" value="UniProtKB-EC"/>
</dbReference>
<protein>
    <recommendedName>
        <fullName evidence="5 7">Putative hydroxypyruvate isomerase</fullName>
        <ecNumber evidence="4 7">5.3.1.22</ecNumber>
    </recommendedName>
</protein>
<evidence type="ECO:0000313" key="10">
    <source>
        <dbReference type="EMBL" id="NOV47610.1"/>
    </source>
</evidence>
<comment type="function">
    <text evidence="2 7">Catalyzes the reversible isomerization between hydroxypyruvate and 2-hydroxy-3-oxopropanoate (also termed tartronate semialdehyde).</text>
</comment>
<evidence type="ECO:0000256" key="1">
    <source>
        <dbReference type="ARBA" id="ARBA00000476"/>
    </source>
</evidence>